<dbReference type="SUPFAM" id="SSF47769">
    <property type="entry name" value="SAM/Pointed domain"/>
    <property type="match status" value="1"/>
</dbReference>
<evidence type="ECO:0000256" key="4">
    <source>
        <dbReference type="SAM" id="MobiDB-lite"/>
    </source>
</evidence>
<feature type="compositionally biased region" description="Basic and acidic residues" evidence="4">
    <location>
        <begin position="436"/>
        <end position="454"/>
    </location>
</feature>
<dbReference type="InterPro" id="IPR033928">
    <property type="entry name" value="EPS8_PTB"/>
</dbReference>
<dbReference type="InterPro" id="IPR013625">
    <property type="entry name" value="PTB"/>
</dbReference>
<dbReference type="GO" id="GO:1900029">
    <property type="term" value="P:positive regulation of ruffle assembly"/>
    <property type="evidence" value="ECO:0007669"/>
    <property type="project" value="TreeGrafter"/>
</dbReference>
<dbReference type="SUPFAM" id="SSF50729">
    <property type="entry name" value="PH domain-like"/>
    <property type="match status" value="1"/>
</dbReference>
<dbReference type="InterPro" id="IPR001452">
    <property type="entry name" value="SH3_domain"/>
</dbReference>
<feature type="domain" description="SH3" evidence="5">
    <location>
        <begin position="476"/>
        <end position="535"/>
    </location>
</feature>
<name>A0A8T2KM38_ASTMX</name>
<dbReference type="GO" id="GO:0007266">
    <property type="term" value="P:Rho protein signal transduction"/>
    <property type="evidence" value="ECO:0007669"/>
    <property type="project" value="TreeGrafter"/>
</dbReference>
<comment type="caution">
    <text evidence="6">The sequence shown here is derived from an EMBL/GenBank/DDBJ whole genome shotgun (WGS) entry which is preliminary data.</text>
</comment>
<comment type="similarity">
    <text evidence="1">Belongs to the EPS8 family.</text>
</comment>
<dbReference type="Pfam" id="PF22975">
    <property type="entry name" value="EPS8_2nd"/>
    <property type="match status" value="1"/>
</dbReference>
<dbReference type="PANTHER" id="PTHR12287:SF22">
    <property type="entry name" value="EPIDERMAL GROWTH FACTOR RECEPTOR KINASE SUBSTRATE 8-LIKE PROTEIN 3"/>
    <property type="match status" value="1"/>
</dbReference>
<dbReference type="SUPFAM" id="SSF50044">
    <property type="entry name" value="SH3-domain"/>
    <property type="match status" value="1"/>
</dbReference>
<dbReference type="Gene3D" id="1.10.150.50">
    <property type="entry name" value="Transcription Factor, Ets-1"/>
    <property type="match status" value="1"/>
</dbReference>
<sequence>MMFESSSVFDFSSSSYADSSGYSVDDSSSLASSLSRPTAKSIYMRRKEYAESINQELSKFQYRVEHLLTCELAGELRDVSDCVERLKLLEETGRVWGQDMILELKKGNLLLTDLETKEELDSLAVSRVLEVKAVMDSCVYNSLLTVSVQDRGTSVFMFQSDSLRADYIQRDLERVLQNRMDRVQDGNKNRTRPGPLIKKDSRNSARPPEPKKEDWSAPDYDESPAPSPSPPSSRHKPVFILPEPRTSPTPARKTSKRNHSPPPAPPPYTERERNVDILNHLINDIEEFSDRVAAVMPRVDKKKKKKKKQQKAAVQNLPSEDQFIICLQKIKMAFNLLGELNGQIEDPSAADLAHCIFSVLELVVSVCEDDLPPSVIAPLLEPECVRFLSEEASPEEDQLWQSLGDAWNIPSTKWPEDDDKIPTFTPVFNDGWEPPEITHTERKPTHTHTQRQDSQRSAGAQSTSSWQIPEPSPEELPLSSMCVLSDFRARNDRELSVNKGETVELLDMSKRWWKVRNGRGQEGFVPNNVLKSTENEDAQEADSNPVLNRKSKPEDVKAWLEYKGFNKITVRCLGGLSGPMLLGMTRDELKIVCPEEGGRVYYQLQNVKSALAMAREVSPLV</sequence>
<evidence type="ECO:0000256" key="1">
    <source>
        <dbReference type="ARBA" id="ARBA00006197"/>
    </source>
</evidence>
<dbReference type="GO" id="GO:0016301">
    <property type="term" value="F:kinase activity"/>
    <property type="evidence" value="ECO:0007669"/>
    <property type="project" value="UniProtKB-KW"/>
</dbReference>
<dbReference type="InterPro" id="IPR011993">
    <property type="entry name" value="PH-like_dom_sf"/>
</dbReference>
<feature type="region of interest" description="Disordered" evidence="4">
    <location>
        <begin position="1"/>
        <end position="32"/>
    </location>
</feature>
<dbReference type="GO" id="GO:0031982">
    <property type="term" value="C:vesicle"/>
    <property type="evidence" value="ECO:0007669"/>
    <property type="project" value="TreeGrafter"/>
</dbReference>
<dbReference type="Pfam" id="PF18016">
    <property type="entry name" value="SAM_3"/>
    <property type="match status" value="1"/>
</dbReference>
<dbReference type="PANTHER" id="PTHR12287">
    <property type="entry name" value="EPIDERMAL GROWTH FACTOR RECEPTOR KINASE SUBSTRATE EPS8-RELATED PROTEIN"/>
    <property type="match status" value="1"/>
</dbReference>
<dbReference type="Gene3D" id="2.30.30.40">
    <property type="entry name" value="SH3 Domains"/>
    <property type="match status" value="1"/>
</dbReference>
<evidence type="ECO:0000256" key="3">
    <source>
        <dbReference type="PROSITE-ProRule" id="PRU00192"/>
    </source>
</evidence>
<dbReference type="Pfam" id="PF00018">
    <property type="entry name" value="SH3_1"/>
    <property type="match status" value="1"/>
</dbReference>
<dbReference type="GO" id="GO:0003779">
    <property type="term" value="F:actin binding"/>
    <property type="evidence" value="ECO:0007669"/>
    <property type="project" value="TreeGrafter"/>
</dbReference>
<dbReference type="OrthoDB" id="4680325at2759"/>
<keyword evidence="6" id="KW-0675">Receptor</keyword>
<dbReference type="InterPro" id="IPR041418">
    <property type="entry name" value="SAM_3"/>
</dbReference>
<reference evidence="6 7" key="1">
    <citation type="submission" date="2021-07" db="EMBL/GenBank/DDBJ databases">
        <authorList>
            <person name="Imarazene B."/>
            <person name="Zahm M."/>
            <person name="Klopp C."/>
            <person name="Cabau C."/>
            <person name="Beille S."/>
            <person name="Jouanno E."/>
            <person name="Castinel A."/>
            <person name="Lluch J."/>
            <person name="Gil L."/>
            <person name="Kuchtly C."/>
            <person name="Lopez Roques C."/>
            <person name="Donnadieu C."/>
            <person name="Parrinello H."/>
            <person name="Journot L."/>
            <person name="Du K."/>
            <person name="Schartl M."/>
            <person name="Retaux S."/>
            <person name="Guiguen Y."/>
        </authorList>
    </citation>
    <scope>NUCLEOTIDE SEQUENCE [LARGE SCALE GENOMIC DNA]</scope>
    <source>
        <strain evidence="6">Pach_M1</strain>
        <tissue evidence="6">Testis</tissue>
    </source>
</reference>
<dbReference type="InterPro" id="IPR013761">
    <property type="entry name" value="SAM/pointed_sf"/>
</dbReference>
<dbReference type="CDD" id="cd01210">
    <property type="entry name" value="PTB_EPS8"/>
    <property type="match status" value="1"/>
</dbReference>
<keyword evidence="2 3" id="KW-0728">SH3 domain</keyword>
<dbReference type="EMBL" id="JAICCE010000024">
    <property type="protein sequence ID" value="KAG9260760.1"/>
    <property type="molecule type" value="Genomic_DNA"/>
</dbReference>
<dbReference type="InterPro" id="IPR036028">
    <property type="entry name" value="SH3-like_dom_sf"/>
</dbReference>
<dbReference type="CDD" id="cd09540">
    <property type="entry name" value="SAM_EPS8-like"/>
    <property type="match status" value="1"/>
</dbReference>
<evidence type="ECO:0000256" key="2">
    <source>
        <dbReference type="ARBA" id="ARBA00022443"/>
    </source>
</evidence>
<gene>
    <name evidence="6" type="primary">EPS8L3</name>
    <name evidence="6" type="ORF">AMEX_G27060</name>
</gene>
<keyword evidence="6" id="KW-0808">Transferase</keyword>
<feature type="compositionally biased region" description="Polar residues" evidence="4">
    <location>
        <begin position="455"/>
        <end position="467"/>
    </location>
</feature>
<dbReference type="InterPro" id="IPR055093">
    <property type="entry name" value="EPS8_2nd"/>
</dbReference>
<dbReference type="Gene3D" id="2.30.29.30">
    <property type="entry name" value="Pleckstrin-homology domain (PH domain)/Phosphotyrosine-binding domain (PTB)"/>
    <property type="match status" value="1"/>
</dbReference>
<feature type="region of interest" description="Disordered" evidence="4">
    <location>
        <begin position="425"/>
        <end position="477"/>
    </location>
</feature>
<proteinExistence type="inferred from homology"/>
<dbReference type="InterPro" id="IPR039801">
    <property type="entry name" value="EPS8-like"/>
</dbReference>
<dbReference type="AlphaFoldDB" id="A0A8T2KM38"/>
<feature type="compositionally biased region" description="Basic and acidic residues" evidence="4">
    <location>
        <begin position="197"/>
        <end position="215"/>
    </location>
</feature>
<evidence type="ECO:0000313" key="7">
    <source>
        <dbReference type="Proteomes" id="UP000752171"/>
    </source>
</evidence>
<dbReference type="SMART" id="SM00326">
    <property type="entry name" value="SH3"/>
    <property type="match status" value="1"/>
</dbReference>
<keyword evidence="6" id="KW-0418">Kinase</keyword>
<organism evidence="6 7">
    <name type="scientific">Astyanax mexicanus</name>
    <name type="common">Blind cave fish</name>
    <name type="synonym">Astyanax fasciatus mexicanus</name>
    <dbReference type="NCBI Taxonomy" id="7994"/>
    <lineage>
        <taxon>Eukaryota</taxon>
        <taxon>Metazoa</taxon>
        <taxon>Chordata</taxon>
        <taxon>Craniata</taxon>
        <taxon>Vertebrata</taxon>
        <taxon>Euteleostomi</taxon>
        <taxon>Actinopterygii</taxon>
        <taxon>Neopterygii</taxon>
        <taxon>Teleostei</taxon>
        <taxon>Ostariophysi</taxon>
        <taxon>Characiformes</taxon>
        <taxon>Characoidei</taxon>
        <taxon>Acestrorhamphidae</taxon>
        <taxon>Acestrorhamphinae</taxon>
        <taxon>Astyanax</taxon>
    </lineage>
</organism>
<dbReference type="GO" id="GO:0035023">
    <property type="term" value="P:regulation of Rho protein signal transduction"/>
    <property type="evidence" value="ECO:0007669"/>
    <property type="project" value="TreeGrafter"/>
</dbReference>
<accession>A0A8T2KM38</accession>
<feature type="region of interest" description="Disordered" evidence="4">
    <location>
        <begin position="179"/>
        <end position="272"/>
    </location>
</feature>
<dbReference type="Pfam" id="PF08416">
    <property type="entry name" value="PTB"/>
    <property type="match status" value="1"/>
</dbReference>
<feature type="compositionally biased region" description="Basic and acidic residues" evidence="4">
    <location>
        <begin position="179"/>
        <end position="188"/>
    </location>
</feature>
<dbReference type="PROSITE" id="PS50002">
    <property type="entry name" value="SH3"/>
    <property type="match status" value="1"/>
</dbReference>
<evidence type="ECO:0000313" key="6">
    <source>
        <dbReference type="EMBL" id="KAG9260760.1"/>
    </source>
</evidence>
<protein>
    <submittedName>
        <fullName evidence="6">Epidermal growth factor receptor kinase substrate 8-like protein 3 isoform X1</fullName>
    </submittedName>
</protein>
<dbReference type="GO" id="GO:0032587">
    <property type="term" value="C:ruffle membrane"/>
    <property type="evidence" value="ECO:0007669"/>
    <property type="project" value="TreeGrafter"/>
</dbReference>
<dbReference type="Proteomes" id="UP000752171">
    <property type="component" value="Unassembled WGS sequence"/>
</dbReference>
<evidence type="ECO:0000259" key="5">
    <source>
        <dbReference type="PROSITE" id="PS50002"/>
    </source>
</evidence>